<comment type="subcellular location">
    <subcellularLocation>
        <location evidence="2">Membrane</location>
        <topology evidence="2">Multi-pass membrane protein</topology>
    </subcellularLocation>
</comment>
<comment type="caution">
    <text evidence="13">The sequence shown here is derived from an EMBL/GenBank/DDBJ whole genome shotgun (WGS) entry which is preliminary data.</text>
</comment>
<dbReference type="InterPro" id="IPR036034">
    <property type="entry name" value="PDZ_sf"/>
</dbReference>
<dbReference type="Gene3D" id="2.30.42.10">
    <property type="match status" value="2"/>
</dbReference>
<feature type="transmembrane region" description="Helical" evidence="11">
    <location>
        <begin position="428"/>
        <end position="446"/>
    </location>
</feature>
<proteinExistence type="inferred from homology"/>
<dbReference type="InterPro" id="IPR041489">
    <property type="entry name" value="PDZ_6"/>
</dbReference>
<dbReference type="SMART" id="SM00228">
    <property type="entry name" value="PDZ"/>
    <property type="match status" value="2"/>
</dbReference>
<feature type="transmembrane region" description="Helical" evidence="11">
    <location>
        <begin position="99"/>
        <end position="120"/>
    </location>
</feature>
<keyword evidence="6 11" id="KW-0378">Hydrolase</keyword>
<evidence type="ECO:0000313" key="13">
    <source>
        <dbReference type="EMBL" id="MBK1725536.1"/>
    </source>
</evidence>
<sequence>MSVVWSIAAFLVAIGVLVTVHEAGHFAVARWCNVRVRRFSIGFGRPLLRWRGRGEDATEYTLAAIPLGGYVQMLDEREEEVAPAERHRAFNNRPLGQRAAIVAAGPAVNFLFAVLVYWAVAVIGATELRPVIDEPAPGTPAAAAGLERGQELVRIDGEPTPTWQRVAIALLDAGFKREDVPLLLREPSGETVRASLDLRAEPALQESTDILGTVGLDAYTPELPPTIGKLVAGAPAEAAGLRTGDTIVAVGGEPVETWQALVERVEPLPGESVTLTYERGGEQRQATATLGSRERGGQAVGMLGVGPRIPEGFQERLQHEIRYGPVAGLGRALERTWQTTAVTAKMFARMVVGEASLKNIGGPVTIGQYAGDSAALGLVPFLTFLGLISISLGLINLLPIPILDGGHLLYFLIEGVRGRPLSERAQSIGLRIGIAILAGLMGLAFYNDFHRLFG</sequence>
<feature type="transmembrane region" description="Helical" evidence="11">
    <location>
        <begin position="374"/>
        <end position="398"/>
    </location>
</feature>
<protein>
    <recommendedName>
        <fullName evidence="11">Zinc metalloprotease</fullName>
        <ecNumber evidence="11">3.4.24.-</ecNumber>
    </recommendedName>
</protein>
<dbReference type="NCBIfam" id="TIGR00054">
    <property type="entry name" value="RIP metalloprotease RseP"/>
    <property type="match status" value="1"/>
</dbReference>
<keyword evidence="9 11" id="KW-0482">Metalloprotease</keyword>
<dbReference type="RefSeq" id="WP_200255749.1">
    <property type="nucleotide sequence ID" value="NZ_NRSH01000003.1"/>
</dbReference>
<evidence type="ECO:0000256" key="4">
    <source>
        <dbReference type="ARBA" id="ARBA00022670"/>
    </source>
</evidence>
<keyword evidence="5 11" id="KW-0812">Transmembrane</keyword>
<dbReference type="Proteomes" id="UP000738126">
    <property type="component" value="Unassembled WGS sequence"/>
</dbReference>
<name>A0ABS1E1F6_9GAMM</name>
<keyword evidence="7 11" id="KW-0862">Zinc</keyword>
<keyword evidence="4" id="KW-0645">Protease</keyword>
<dbReference type="InterPro" id="IPR008915">
    <property type="entry name" value="Peptidase_M50"/>
</dbReference>
<reference evidence="13 14" key="1">
    <citation type="journal article" date="2020" name="Microorganisms">
        <title>Osmotic Adaptation and Compatible Solute Biosynthesis of Phototrophic Bacteria as Revealed from Genome Analyses.</title>
        <authorList>
            <person name="Imhoff J.F."/>
            <person name="Rahn T."/>
            <person name="Kunzel S."/>
            <person name="Keller A."/>
            <person name="Neulinger S.C."/>
        </authorList>
    </citation>
    <scope>NUCLEOTIDE SEQUENCE [LARGE SCALE GENOMIC DNA]</scope>
    <source>
        <strain evidence="13 14">DSM 15116</strain>
    </source>
</reference>
<evidence type="ECO:0000256" key="2">
    <source>
        <dbReference type="ARBA" id="ARBA00004141"/>
    </source>
</evidence>
<dbReference type="InterPro" id="IPR004387">
    <property type="entry name" value="Pept_M50_Zn"/>
</dbReference>
<dbReference type="GO" id="GO:0008237">
    <property type="term" value="F:metallopeptidase activity"/>
    <property type="evidence" value="ECO:0007669"/>
    <property type="project" value="UniProtKB-KW"/>
</dbReference>
<dbReference type="InterPro" id="IPR001478">
    <property type="entry name" value="PDZ"/>
</dbReference>
<evidence type="ECO:0000256" key="6">
    <source>
        <dbReference type="ARBA" id="ARBA00022801"/>
    </source>
</evidence>
<feature type="domain" description="PDZ" evidence="12">
    <location>
        <begin position="227"/>
        <end position="256"/>
    </location>
</feature>
<accession>A0ABS1E1F6</accession>
<evidence type="ECO:0000256" key="1">
    <source>
        <dbReference type="ARBA" id="ARBA00001947"/>
    </source>
</evidence>
<keyword evidence="8 11" id="KW-1133">Transmembrane helix</keyword>
<comment type="cofactor">
    <cofactor evidence="1 11">
        <name>Zn(2+)</name>
        <dbReference type="ChEBI" id="CHEBI:29105"/>
    </cofactor>
</comment>
<dbReference type="Pfam" id="PF17820">
    <property type="entry name" value="PDZ_6"/>
    <property type="match status" value="1"/>
</dbReference>
<comment type="similarity">
    <text evidence="3 11">Belongs to the peptidase M50B family.</text>
</comment>
<gene>
    <name evidence="13" type="primary">rseP</name>
    <name evidence="13" type="ORF">CKO13_00530</name>
</gene>
<keyword evidence="11" id="KW-0479">Metal-binding</keyword>
<evidence type="ECO:0000256" key="5">
    <source>
        <dbReference type="ARBA" id="ARBA00022692"/>
    </source>
</evidence>
<dbReference type="CDD" id="cd23081">
    <property type="entry name" value="cpPDZ_EcRseP-like"/>
    <property type="match status" value="1"/>
</dbReference>
<evidence type="ECO:0000256" key="11">
    <source>
        <dbReference type="RuleBase" id="RU362031"/>
    </source>
</evidence>
<evidence type="ECO:0000256" key="8">
    <source>
        <dbReference type="ARBA" id="ARBA00022989"/>
    </source>
</evidence>
<organism evidence="13 14">
    <name type="scientific">Halorhodospira neutriphila</name>
    <dbReference type="NCBI Taxonomy" id="168379"/>
    <lineage>
        <taxon>Bacteria</taxon>
        <taxon>Pseudomonadati</taxon>
        <taxon>Pseudomonadota</taxon>
        <taxon>Gammaproteobacteria</taxon>
        <taxon>Chromatiales</taxon>
        <taxon>Ectothiorhodospiraceae</taxon>
        <taxon>Halorhodospira</taxon>
    </lineage>
</organism>
<dbReference type="SUPFAM" id="SSF50156">
    <property type="entry name" value="PDZ domain-like"/>
    <property type="match status" value="2"/>
</dbReference>
<keyword evidence="10 11" id="KW-0472">Membrane</keyword>
<evidence type="ECO:0000313" key="14">
    <source>
        <dbReference type="Proteomes" id="UP000738126"/>
    </source>
</evidence>
<dbReference type="PANTHER" id="PTHR42837">
    <property type="entry name" value="REGULATOR OF SIGMA-E PROTEASE RSEP"/>
    <property type="match status" value="1"/>
</dbReference>
<dbReference type="PROSITE" id="PS50106">
    <property type="entry name" value="PDZ"/>
    <property type="match status" value="1"/>
</dbReference>
<dbReference type="EC" id="3.4.24.-" evidence="11"/>
<evidence type="ECO:0000256" key="9">
    <source>
        <dbReference type="ARBA" id="ARBA00023049"/>
    </source>
</evidence>
<keyword evidence="14" id="KW-1185">Reference proteome</keyword>
<evidence type="ECO:0000256" key="3">
    <source>
        <dbReference type="ARBA" id="ARBA00007931"/>
    </source>
</evidence>
<dbReference type="PANTHER" id="PTHR42837:SF2">
    <property type="entry name" value="MEMBRANE METALLOPROTEASE ARASP2, CHLOROPLASTIC-RELATED"/>
    <property type="match status" value="1"/>
</dbReference>
<dbReference type="EMBL" id="NRSH01000003">
    <property type="protein sequence ID" value="MBK1725536.1"/>
    <property type="molecule type" value="Genomic_DNA"/>
</dbReference>
<dbReference type="Pfam" id="PF02163">
    <property type="entry name" value="Peptidase_M50"/>
    <property type="match status" value="1"/>
</dbReference>
<feature type="transmembrane region" description="Helical" evidence="11">
    <location>
        <begin position="6"/>
        <end position="28"/>
    </location>
</feature>
<evidence type="ECO:0000256" key="10">
    <source>
        <dbReference type="ARBA" id="ARBA00023136"/>
    </source>
</evidence>
<dbReference type="CDD" id="cd06163">
    <property type="entry name" value="S2P-M50_PDZ_RseP-like"/>
    <property type="match status" value="2"/>
</dbReference>
<evidence type="ECO:0000256" key="7">
    <source>
        <dbReference type="ARBA" id="ARBA00022833"/>
    </source>
</evidence>
<evidence type="ECO:0000259" key="12">
    <source>
        <dbReference type="PROSITE" id="PS50106"/>
    </source>
</evidence>